<dbReference type="CDD" id="cd14008">
    <property type="entry name" value="STKc_LKB1_CaMKK"/>
    <property type="match status" value="1"/>
</dbReference>
<organism evidence="8 9">
    <name type="scientific">Mycena indigotica</name>
    <dbReference type="NCBI Taxonomy" id="2126181"/>
    <lineage>
        <taxon>Eukaryota</taxon>
        <taxon>Fungi</taxon>
        <taxon>Dikarya</taxon>
        <taxon>Basidiomycota</taxon>
        <taxon>Agaricomycotina</taxon>
        <taxon>Agaricomycetes</taxon>
        <taxon>Agaricomycetidae</taxon>
        <taxon>Agaricales</taxon>
        <taxon>Marasmiineae</taxon>
        <taxon>Mycenaceae</taxon>
        <taxon>Mycena</taxon>
    </lineage>
</organism>
<dbReference type="RefSeq" id="XP_037219645.1">
    <property type="nucleotide sequence ID" value="XM_037364001.1"/>
</dbReference>
<gene>
    <name evidence="8" type="ORF">MIND_00730000</name>
</gene>
<keyword evidence="2" id="KW-0808">Transferase</keyword>
<reference evidence="8" key="1">
    <citation type="submission" date="2020-05" db="EMBL/GenBank/DDBJ databases">
        <title>Mycena genomes resolve the evolution of fungal bioluminescence.</title>
        <authorList>
            <person name="Tsai I.J."/>
        </authorList>
    </citation>
    <scope>NUCLEOTIDE SEQUENCE</scope>
    <source>
        <strain evidence="8">171206Taipei</strain>
    </source>
</reference>
<feature type="region of interest" description="Disordered" evidence="6">
    <location>
        <begin position="409"/>
        <end position="519"/>
    </location>
</feature>
<dbReference type="GeneID" id="59346517"/>
<evidence type="ECO:0000256" key="2">
    <source>
        <dbReference type="ARBA" id="ARBA00022679"/>
    </source>
</evidence>
<sequence>MDSVPAAPSVRNVLIITRRQIAKGHNSIVYLAERTTDKTLYALKQIPRNNKRTENLQRLRANNPARLLPTSNNLSAPPKGTEEAKIAKEVALMRSCHHPNIVRFQYFIDDKSNDSMYILMEYMEGGELQWRERDSSRPYLTIEQTRRVMRDVILGIGYLHLQGIIHRDIKPSNIFWCGDRSKVKIGDFGVASLAQPDPSDADFFRPAGTPAFLAPEITPGGPKCDVTFAVDLWALGVTLYALLFGSLPFDADIRDAGPVVAENALYRSIREDPWIPPERMSSASIQIASEDWSDGGVLFLLDGLLNKSPEDRFDDEALKVPTPTFYSGGTSLSLPQNMMNYGWLIADMHQPQRWMQDTAPLMDPHPPPRVSPPRATSSKLLKQDQTVTDSRTKWSFSLALGRRVGKLFKSPRDASPADGRGAVMSEPRMILSSTSDKGKGRATAPPNDSPPTSRRKKSIFSSRRNESKSLISTARHSVEALGKSRAPAPTSSSASGGIVLGPGSRTVTVLGQPEQRARSLTSVEWRTLYPDLDDQGRRGDWLVIQDQAQDDILVVMPRRLASDDDDDSGSSDGSSEVASGPEDSDYGEESTQDFYGETSSGDEGGGPIEFRRRVRAEPRHGE</sequence>
<feature type="compositionally biased region" description="Basic and acidic residues" evidence="6">
    <location>
        <begin position="609"/>
        <end position="622"/>
    </location>
</feature>
<keyword evidence="9" id="KW-1185">Reference proteome</keyword>
<evidence type="ECO:0000256" key="4">
    <source>
        <dbReference type="ARBA" id="ARBA00022777"/>
    </source>
</evidence>
<accession>A0A8H6SPK5</accession>
<dbReference type="GO" id="GO:0005524">
    <property type="term" value="F:ATP binding"/>
    <property type="evidence" value="ECO:0007669"/>
    <property type="project" value="UniProtKB-KW"/>
</dbReference>
<dbReference type="Pfam" id="PF00069">
    <property type="entry name" value="Pkinase"/>
    <property type="match status" value="1"/>
</dbReference>
<dbReference type="PROSITE" id="PS50011">
    <property type="entry name" value="PROTEIN_KINASE_DOM"/>
    <property type="match status" value="1"/>
</dbReference>
<proteinExistence type="predicted"/>
<feature type="compositionally biased region" description="Low complexity" evidence="6">
    <location>
        <begin position="484"/>
        <end position="495"/>
    </location>
</feature>
<feature type="domain" description="Protein kinase" evidence="7">
    <location>
        <begin position="15"/>
        <end position="325"/>
    </location>
</feature>
<dbReference type="Gene3D" id="1.10.510.10">
    <property type="entry name" value="Transferase(Phosphotransferase) domain 1"/>
    <property type="match status" value="1"/>
</dbReference>
<evidence type="ECO:0000313" key="8">
    <source>
        <dbReference type="EMBL" id="KAF7301645.1"/>
    </source>
</evidence>
<evidence type="ECO:0000256" key="3">
    <source>
        <dbReference type="ARBA" id="ARBA00022741"/>
    </source>
</evidence>
<evidence type="ECO:0000313" key="9">
    <source>
        <dbReference type="Proteomes" id="UP000636479"/>
    </source>
</evidence>
<feature type="compositionally biased region" description="Acidic residues" evidence="6">
    <location>
        <begin position="582"/>
        <end position="591"/>
    </location>
</feature>
<keyword evidence="4 8" id="KW-0418">Kinase</keyword>
<feature type="region of interest" description="Disordered" evidence="6">
    <location>
        <begin position="557"/>
        <end position="622"/>
    </location>
</feature>
<evidence type="ECO:0000256" key="5">
    <source>
        <dbReference type="ARBA" id="ARBA00022840"/>
    </source>
</evidence>
<dbReference type="Proteomes" id="UP000636479">
    <property type="component" value="Unassembled WGS sequence"/>
</dbReference>
<keyword evidence="5" id="KW-0067">ATP-binding</keyword>
<dbReference type="InterPro" id="IPR000719">
    <property type="entry name" value="Prot_kinase_dom"/>
</dbReference>
<dbReference type="SMART" id="SM00220">
    <property type="entry name" value="S_TKc"/>
    <property type="match status" value="1"/>
</dbReference>
<dbReference type="EMBL" id="JACAZF010000006">
    <property type="protein sequence ID" value="KAF7301645.1"/>
    <property type="molecule type" value="Genomic_DNA"/>
</dbReference>
<evidence type="ECO:0000256" key="1">
    <source>
        <dbReference type="ARBA" id="ARBA00022527"/>
    </source>
</evidence>
<feature type="region of interest" description="Disordered" evidence="6">
    <location>
        <begin position="357"/>
        <end position="386"/>
    </location>
</feature>
<dbReference type="PANTHER" id="PTHR24345:SF91">
    <property type="entry name" value="SERINE_THREONINE-PROTEIN KINASE PLK4"/>
    <property type="match status" value="1"/>
</dbReference>
<dbReference type="AlphaFoldDB" id="A0A8H6SPK5"/>
<protein>
    <submittedName>
        <fullName evidence="8">Other/CAMKK/ELM protein kinase</fullName>
    </submittedName>
</protein>
<dbReference type="SUPFAM" id="SSF56112">
    <property type="entry name" value="Protein kinase-like (PK-like)"/>
    <property type="match status" value="1"/>
</dbReference>
<comment type="caution">
    <text evidence="8">The sequence shown here is derived from an EMBL/GenBank/DDBJ whole genome shotgun (WGS) entry which is preliminary data.</text>
</comment>
<evidence type="ECO:0000259" key="7">
    <source>
        <dbReference type="PROSITE" id="PS50011"/>
    </source>
</evidence>
<dbReference type="GO" id="GO:0005634">
    <property type="term" value="C:nucleus"/>
    <property type="evidence" value="ECO:0007669"/>
    <property type="project" value="TreeGrafter"/>
</dbReference>
<dbReference type="OrthoDB" id="68483at2759"/>
<name>A0A8H6SPK5_9AGAR</name>
<keyword evidence="1" id="KW-0723">Serine/threonine-protein kinase</keyword>
<dbReference type="GO" id="GO:0004674">
    <property type="term" value="F:protein serine/threonine kinase activity"/>
    <property type="evidence" value="ECO:0007669"/>
    <property type="project" value="UniProtKB-KW"/>
</dbReference>
<dbReference type="PANTHER" id="PTHR24345">
    <property type="entry name" value="SERINE/THREONINE-PROTEIN KINASE PLK"/>
    <property type="match status" value="1"/>
</dbReference>
<keyword evidence="3" id="KW-0547">Nucleotide-binding</keyword>
<dbReference type="InterPro" id="IPR011009">
    <property type="entry name" value="Kinase-like_dom_sf"/>
</dbReference>
<evidence type="ECO:0000256" key="6">
    <source>
        <dbReference type="SAM" id="MobiDB-lite"/>
    </source>
</evidence>
<feature type="compositionally biased region" description="Polar residues" evidence="6">
    <location>
        <begin position="374"/>
        <end position="386"/>
    </location>
</feature>